<dbReference type="EMBL" id="CBGL010000128">
    <property type="protein sequence ID" value="CDD12526.1"/>
    <property type="molecule type" value="Genomic_DNA"/>
</dbReference>
<dbReference type="Gene3D" id="1.10.357.10">
    <property type="entry name" value="Tetracycline Repressor, domain 2"/>
    <property type="match status" value="1"/>
</dbReference>
<dbReference type="AlphaFoldDB" id="R6X893"/>
<gene>
    <name evidence="4" type="ORF">BN587_01069</name>
</gene>
<organism evidence="4 5">
    <name type="scientific">Phascolarctobacterium succinatutens CAG:287</name>
    <dbReference type="NCBI Taxonomy" id="1263101"/>
    <lineage>
        <taxon>Bacteria</taxon>
        <taxon>Bacillati</taxon>
        <taxon>Bacillota</taxon>
        <taxon>Negativicutes</taxon>
        <taxon>Acidaminococcales</taxon>
        <taxon>Acidaminococcaceae</taxon>
        <taxon>Phascolarctobacterium</taxon>
    </lineage>
</organism>
<sequence>MASEKRAQKKEQIIYTAMKMLEQSSYNDVRIEDIAQKLDVVKSNIFYYFPSKGILYLNVLEKLHSDIIERFILEVNQTSIKNIVDFKKLIMKLTDIYIRDYITLIKLSIESTRIFSECKREHILQYNNVVNILDDRLQSIIIEKFNGFTRNEIFYIFEVQEHFLRGYYQDMIQNAEYAITDDGDITWERLSLYEFRVTRMLRFFLDGMIYEKNKNTLDK</sequence>
<protein>
    <submittedName>
        <fullName evidence="4">Transcription regulator</fullName>
    </submittedName>
</protein>
<dbReference type="Pfam" id="PF00440">
    <property type="entry name" value="TetR_N"/>
    <property type="match status" value="1"/>
</dbReference>
<accession>R6X893</accession>
<dbReference type="SUPFAM" id="SSF46689">
    <property type="entry name" value="Homeodomain-like"/>
    <property type="match status" value="1"/>
</dbReference>
<evidence type="ECO:0000256" key="1">
    <source>
        <dbReference type="ARBA" id="ARBA00023125"/>
    </source>
</evidence>
<dbReference type="HOGENOM" id="CLU_1260458_0_0_9"/>
<dbReference type="Proteomes" id="UP000014937">
    <property type="component" value="Unassembled WGS sequence"/>
</dbReference>
<proteinExistence type="predicted"/>
<keyword evidence="1 2" id="KW-0238">DNA-binding</keyword>
<dbReference type="InterPro" id="IPR050109">
    <property type="entry name" value="HTH-type_TetR-like_transc_reg"/>
</dbReference>
<dbReference type="PROSITE" id="PS50977">
    <property type="entry name" value="HTH_TETR_2"/>
    <property type="match status" value="1"/>
</dbReference>
<dbReference type="GO" id="GO:0003677">
    <property type="term" value="F:DNA binding"/>
    <property type="evidence" value="ECO:0007669"/>
    <property type="project" value="UniProtKB-UniRule"/>
</dbReference>
<dbReference type="RefSeq" id="WP_021720133.1">
    <property type="nucleotide sequence ID" value="NZ_FR892792.1"/>
</dbReference>
<feature type="domain" description="HTH tetR-type" evidence="3">
    <location>
        <begin position="7"/>
        <end position="67"/>
    </location>
</feature>
<dbReference type="PANTHER" id="PTHR30328">
    <property type="entry name" value="TRANSCRIPTIONAL REPRESSOR"/>
    <property type="match status" value="1"/>
</dbReference>
<evidence type="ECO:0000313" key="5">
    <source>
        <dbReference type="Proteomes" id="UP000014937"/>
    </source>
</evidence>
<feature type="DNA-binding region" description="H-T-H motif" evidence="2">
    <location>
        <begin position="30"/>
        <end position="49"/>
    </location>
</feature>
<dbReference type="InterPro" id="IPR001647">
    <property type="entry name" value="HTH_TetR"/>
</dbReference>
<evidence type="ECO:0000259" key="3">
    <source>
        <dbReference type="PROSITE" id="PS50977"/>
    </source>
</evidence>
<evidence type="ECO:0000313" key="4">
    <source>
        <dbReference type="EMBL" id="CDD12526.1"/>
    </source>
</evidence>
<evidence type="ECO:0000256" key="2">
    <source>
        <dbReference type="PROSITE-ProRule" id="PRU00335"/>
    </source>
</evidence>
<dbReference type="InterPro" id="IPR009057">
    <property type="entry name" value="Homeodomain-like_sf"/>
</dbReference>
<dbReference type="PANTHER" id="PTHR30328:SF54">
    <property type="entry name" value="HTH-TYPE TRANSCRIPTIONAL REPRESSOR SCO4008"/>
    <property type="match status" value="1"/>
</dbReference>
<name>R6X893_9FIRM</name>
<dbReference type="GO" id="GO:0006355">
    <property type="term" value="P:regulation of DNA-templated transcription"/>
    <property type="evidence" value="ECO:0007669"/>
    <property type="project" value="UniProtKB-ARBA"/>
</dbReference>
<reference evidence="4" key="1">
    <citation type="submission" date="2012-11" db="EMBL/GenBank/DDBJ databases">
        <title>Dependencies among metagenomic species, viruses, plasmids and units of genetic variation.</title>
        <authorList>
            <person name="Nielsen H.B."/>
            <person name="Almeida M."/>
            <person name="Juncker A.S."/>
            <person name="Rasmussen S."/>
            <person name="Li J."/>
            <person name="Sunagawa S."/>
            <person name="Plichta D."/>
            <person name="Gautier L."/>
            <person name="Le Chatelier E."/>
            <person name="Peletier E."/>
            <person name="Bonde I."/>
            <person name="Nielsen T."/>
            <person name="Manichanh C."/>
            <person name="Arumugam M."/>
            <person name="Batto J."/>
            <person name="Santos M.B.Q.D."/>
            <person name="Blom N."/>
            <person name="Borruel N."/>
            <person name="Burgdorf K.S."/>
            <person name="Boumezbeur F."/>
            <person name="Casellas F."/>
            <person name="Dore J."/>
            <person name="Guarner F."/>
            <person name="Hansen T."/>
            <person name="Hildebrand F."/>
            <person name="Kaas R.S."/>
            <person name="Kennedy S."/>
            <person name="Kristiansen K."/>
            <person name="Kultima J.R."/>
            <person name="Leonard P."/>
            <person name="Levenez F."/>
            <person name="Lund O."/>
            <person name="Moumen B."/>
            <person name="Le Paslier D."/>
            <person name="Pons N."/>
            <person name="Pedersen O."/>
            <person name="Prifti E."/>
            <person name="Qin J."/>
            <person name="Raes J."/>
            <person name="Tap J."/>
            <person name="Tims S."/>
            <person name="Ussery D.W."/>
            <person name="Yamada T."/>
            <person name="MetaHit consortium"/>
            <person name="Renault P."/>
            <person name="Sicheritz-Ponten T."/>
            <person name="Bork P."/>
            <person name="Wang J."/>
            <person name="Brunak S."/>
            <person name="Ehrlich S.D."/>
        </authorList>
    </citation>
    <scope>NUCLEOTIDE SEQUENCE [LARGE SCALE GENOMIC DNA]</scope>
</reference>
<comment type="caution">
    <text evidence="4">The sequence shown here is derived from an EMBL/GenBank/DDBJ whole genome shotgun (WGS) entry which is preliminary data.</text>
</comment>